<evidence type="ECO:0000259" key="10">
    <source>
        <dbReference type="PROSITE" id="PS00716"/>
    </source>
</evidence>
<evidence type="ECO:0000256" key="2">
    <source>
        <dbReference type="ARBA" id="ARBA00023015"/>
    </source>
</evidence>
<reference evidence="11 12" key="1">
    <citation type="submission" date="2023-02" db="EMBL/GenBank/DDBJ databases">
        <title>Host association and intracellularity evolved multiple times independently in the Rickettsiales.</title>
        <authorList>
            <person name="Castelli M."/>
            <person name="Nardi T."/>
            <person name="Gammuto L."/>
            <person name="Bellinzona G."/>
            <person name="Sabaneyeva E."/>
            <person name="Potekhin A."/>
            <person name="Serra V."/>
            <person name="Petroni G."/>
            <person name="Sassera D."/>
        </authorList>
    </citation>
    <scope>NUCLEOTIDE SEQUENCE [LARGE SCALE GENOMIC DNA]</scope>
    <source>
        <strain evidence="11 12">BOD18</strain>
    </source>
</reference>
<dbReference type="PROSITE" id="PS00716">
    <property type="entry name" value="SIGMA70_2"/>
    <property type="match status" value="1"/>
</dbReference>
<dbReference type="Pfam" id="PF04542">
    <property type="entry name" value="Sigma70_r2"/>
    <property type="match status" value="1"/>
</dbReference>
<keyword evidence="12" id="KW-1185">Reference proteome</keyword>
<dbReference type="HAMAP" id="MF_00963">
    <property type="entry name" value="Sigma70_RpoD_SigA"/>
    <property type="match status" value="1"/>
</dbReference>
<dbReference type="InterPro" id="IPR012760">
    <property type="entry name" value="RNA_pol_sigma_RpoD_C"/>
</dbReference>
<dbReference type="InterPro" id="IPR007631">
    <property type="entry name" value="RNA_pol_sigma_70_non-ess"/>
</dbReference>
<dbReference type="EMBL" id="JARGYT010000003">
    <property type="protein sequence ID" value="MDZ5761745.1"/>
    <property type="molecule type" value="Genomic_DNA"/>
</dbReference>
<dbReference type="NCBIfam" id="TIGR02393">
    <property type="entry name" value="RpoD_Cterm"/>
    <property type="match status" value="1"/>
</dbReference>
<keyword evidence="2 6" id="KW-0805">Transcription regulation</keyword>
<dbReference type="InterPro" id="IPR028630">
    <property type="entry name" value="Sigma70_RpoD"/>
</dbReference>
<dbReference type="Gene3D" id="1.10.10.10">
    <property type="entry name" value="Winged helix-like DNA-binding domain superfamily/Winged helix DNA-binding domain"/>
    <property type="match status" value="2"/>
</dbReference>
<dbReference type="InterPro" id="IPR007630">
    <property type="entry name" value="RNA_pol_sigma70_r4"/>
</dbReference>
<keyword evidence="3 6" id="KW-0731">Sigma factor</keyword>
<dbReference type="CDD" id="cd06171">
    <property type="entry name" value="Sigma70_r4"/>
    <property type="match status" value="1"/>
</dbReference>
<evidence type="ECO:0000256" key="5">
    <source>
        <dbReference type="ARBA" id="ARBA00023163"/>
    </source>
</evidence>
<evidence type="ECO:0000256" key="1">
    <source>
        <dbReference type="ARBA" id="ARBA00022490"/>
    </source>
</evidence>
<feature type="region of interest" description="Sigma-70 factor domain-4" evidence="6">
    <location>
        <begin position="645"/>
        <end position="698"/>
    </location>
</feature>
<dbReference type="InterPro" id="IPR007627">
    <property type="entry name" value="RNA_pol_sigma70_r2"/>
</dbReference>
<dbReference type="Pfam" id="PF04546">
    <property type="entry name" value="Sigma70_ner"/>
    <property type="match status" value="1"/>
</dbReference>
<dbReference type="InterPro" id="IPR007624">
    <property type="entry name" value="RNA_pol_sigma70_r3"/>
</dbReference>
<proteinExistence type="inferred from homology"/>
<dbReference type="Pfam" id="PF04545">
    <property type="entry name" value="Sigma70_r4"/>
    <property type="match status" value="1"/>
</dbReference>
<gene>
    <name evidence="6" type="primary">rpoD</name>
    <name evidence="11" type="ORF">Cyrtocomes_00103</name>
</gene>
<evidence type="ECO:0000256" key="3">
    <source>
        <dbReference type="ARBA" id="ARBA00023082"/>
    </source>
</evidence>
<feature type="region of interest" description="Disordered" evidence="8">
    <location>
        <begin position="197"/>
        <end position="310"/>
    </location>
</feature>
<evidence type="ECO:0000256" key="6">
    <source>
        <dbReference type="HAMAP-Rule" id="MF_00963"/>
    </source>
</evidence>
<dbReference type="PANTHER" id="PTHR30603">
    <property type="entry name" value="RNA POLYMERASE SIGMA FACTOR RPO"/>
    <property type="match status" value="1"/>
</dbReference>
<dbReference type="InterPro" id="IPR013325">
    <property type="entry name" value="RNA_pol_sigma_r2"/>
</dbReference>
<keyword evidence="5 6" id="KW-0804">Transcription</keyword>
<dbReference type="InterPro" id="IPR036388">
    <property type="entry name" value="WH-like_DNA-bd_sf"/>
</dbReference>
<dbReference type="PANTHER" id="PTHR30603:SF60">
    <property type="entry name" value="RNA POLYMERASE SIGMA FACTOR RPOD"/>
    <property type="match status" value="1"/>
</dbReference>
<feature type="compositionally biased region" description="Acidic residues" evidence="8">
    <location>
        <begin position="269"/>
        <end position="303"/>
    </location>
</feature>
<protein>
    <recommendedName>
        <fullName evidence="6">RNA polymerase sigma factor RpoD</fullName>
    </recommendedName>
    <alternativeName>
        <fullName evidence="6">Sigma-70</fullName>
    </alternativeName>
</protein>
<comment type="subcellular location">
    <subcellularLocation>
        <location evidence="6">Cytoplasm</location>
    </subcellularLocation>
</comment>
<feature type="DNA-binding region" description="H-T-H motif" evidence="6">
    <location>
        <begin position="671"/>
        <end position="690"/>
    </location>
</feature>
<feature type="compositionally biased region" description="Basic and acidic residues" evidence="8">
    <location>
        <begin position="251"/>
        <end position="268"/>
    </location>
</feature>
<dbReference type="NCBIfam" id="NF004208">
    <property type="entry name" value="PRK05658.1"/>
    <property type="match status" value="1"/>
</dbReference>
<feature type="compositionally biased region" description="Acidic residues" evidence="8">
    <location>
        <begin position="235"/>
        <end position="249"/>
    </location>
</feature>
<feature type="region of interest" description="Sigma-70 factor domain-2" evidence="6">
    <location>
        <begin position="477"/>
        <end position="547"/>
    </location>
</feature>
<name>A0ABU5L6J7_9RICK</name>
<dbReference type="SUPFAM" id="SSF88659">
    <property type="entry name" value="Sigma3 and sigma4 domains of RNA polymerase sigma factors"/>
    <property type="match status" value="2"/>
</dbReference>
<dbReference type="InterPro" id="IPR009042">
    <property type="entry name" value="RNA_pol_sigma70_r1_2"/>
</dbReference>
<evidence type="ECO:0000259" key="9">
    <source>
        <dbReference type="PROSITE" id="PS00715"/>
    </source>
</evidence>
<dbReference type="InterPro" id="IPR014284">
    <property type="entry name" value="RNA_pol_sigma-70_dom"/>
</dbReference>
<feature type="coiled-coil region" evidence="7">
    <location>
        <begin position="456"/>
        <end position="483"/>
    </location>
</feature>
<keyword evidence="1 6" id="KW-0963">Cytoplasm</keyword>
<dbReference type="InterPro" id="IPR013324">
    <property type="entry name" value="RNA_pol_sigma_r3/r4-like"/>
</dbReference>
<accession>A0ABU5L6J7</accession>
<feature type="domain" description="RNA polymerase sigma-70" evidence="10">
    <location>
        <begin position="670"/>
        <end position="696"/>
    </location>
</feature>
<dbReference type="Gene3D" id="1.10.601.10">
    <property type="entry name" value="RNA Polymerase Primary Sigma Factor"/>
    <property type="match status" value="2"/>
</dbReference>
<feature type="region of interest" description="Sigma-70 factor domain-3" evidence="6">
    <location>
        <begin position="556"/>
        <end position="632"/>
    </location>
</feature>
<feature type="short sequence motif" description="Interaction with polymerase core subunit RpoC" evidence="6">
    <location>
        <begin position="501"/>
        <end position="504"/>
    </location>
</feature>
<sequence>MSTKIVKKLRRFPVSKTEDSITDLRGRGAELGFASDDELDHILDNEETGRATTECSMDDGESDELIEGFVSSINSIRSTSDDDEEEFDDGVINITADSSFDSTYSEKDKKESTLRNDDPVRMYLKEMGNKSLLTREGEVDVAKRIEKFRRRKINLLFRNQFAAKAVVVWYNGLVSDAIPLRDIIDIDTACSREMHKREISRGQGLDGIDDLDINSEHSGSTKRRDEKPSTRYVDSESDAETDIESDVESDVGTKRRDDKPSSGRRYIDSESDAETSADTDDEADIDNEDYEQDQSQSDDDDDPESRSVESEFRPVMMEALRNAAEISAAIVELYDGERNDERLEDLVNRLSDILLDIGINEVNISKLMTALYDLNKNIIKLERGIMDIAMEYGMSRAIFLENYLDSIGDEEESDDDFLRNISKKYPNILKKKDQVLHIRGNLKKLAKEFGVNVPSFKLTALEILKAEQEIKKAKKEMIEANLRLVISIAKKYANRGLQLLDLFQEGNIGLMKAVDKFEHRRGYKFSTYATWWIRQAITRSIADQARTIRLPVHVIETINKILRTSRQLMHDIGREPTPEEIASKLVMSIDKVKRVLKIAKEPMSLENPVGDEDRGMLGDFIEDKKALQPLDAAIYSNLKGVTNRLLFSLNHREERVLRMRFAIGVDTDYTLEEVGKQFGVTRERIRQIEAKALRKLQRPNRIKMLKGFKKVSVK</sequence>
<dbReference type="Pfam" id="PF04539">
    <property type="entry name" value="Sigma70_r3"/>
    <property type="match status" value="1"/>
</dbReference>
<dbReference type="InterPro" id="IPR000943">
    <property type="entry name" value="RNA_pol_sigma70"/>
</dbReference>
<comment type="similarity">
    <text evidence="6">Belongs to the sigma-70 factor family. RpoD/SigA subfamily.</text>
</comment>
<dbReference type="PRINTS" id="PR00046">
    <property type="entry name" value="SIGMA70FCT"/>
</dbReference>
<evidence type="ECO:0000313" key="11">
    <source>
        <dbReference type="EMBL" id="MDZ5761745.1"/>
    </source>
</evidence>
<organism evidence="11 12">
    <name type="scientific">Candidatus Cyrtobacter comes</name>
    <dbReference type="NCBI Taxonomy" id="675776"/>
    <lineage>
        <taxon>Bacteria</taxon>
        <taxon>Pseudomonadati</taxon>
        <taxon>Pseudomonadota</taxon>
        <taxon>Alphaproteobacteria</taxon>
        <taxon>Rickettsiales</taxon>
        <taxon>Candidatus Midichloriaceae</taxon>
        <taxon>Candidatus Cyrtobacter</taxon>
    </lineage>
</organism>
<comment type="function">
    <text evidence="6">Sigma factors are initiation factors that promote the attachment of RNA polymerase to specific initiation sites and are then released. This sigma factor is the primary sigma factor during exponential growth.</text>
</comment>
<dbReference type="RefSeq" id="WP_322497255.1">
    <property type="nucleotide sequence ID" value="NZ_JARGYT010000003.1"/>
</dbReference>
<keyword evidence="7" id="KW-0175">Coiled coil</keyword>
<evidence type="ECO:0000313" key="12">
    <source>
        <dbReference type="Proteomes" id="UP001293791"/>
    </source>
</evidence>
<dbReference type="InterPro" id="IPR050239">
    <property type="entry name" value="Sigma-70_RNA_pol_init_factors"/>
</dbReference>
<evidence type="ECO:0000256" key="4">
    <source>
        <dbReference type="ARBA" id="ARBA00023125"/>
    </source>
</evidence>
<dbReference type="Pfam" id="PF00140">
    <property type="entry name" value="Sigma70_r1_2"/>
    <property type="match status" value="1"/>
</dbReference>
<evidence type="ECO:0000256" key="8">
    <source>
        <dbReference type="SAM" id="MobiDB-lite"/>
    </source>
</evidence>
<keyword evidence="4 6" id="KW-0238">DNA-binding</keyword>
<evidence type="ECO:0000256" key="7">
    <source>
        <dbReference type="SAM" id="Coils"/>
    </source>
</evidence>
<dbReference type="SUPFAM" id="SSF88946">
    <property type="entry name" value="Sigma2 domain of RNA polymerase sigma factors"/>
    <property type="match status" value="1"/>
</dbReference>
<comment type="subunit">
    <text evidence="6">Interacts transiently with the RNA polymerase catalytic core.</text>
</comment>
<dbReference type="Proteomes" id="UP001293791">
    <property type="component" value="Unassembled WGS sequence"/>
</dbReference>
<dbReference type="NCBIfam" id="TIGR02937">
    <property type="entry name" value="sigma70-ECF"/>
    <property type="match status" value="1"/>
</dbReference>
<comment type="caution">
    <text evidence="11">The sequence shown here is derived from an EMBL/GenBank/DDBJ whole genome shotgun (WGS) entry which is preliminary data.</text>
</comment>
<feature type="domain" description="RNA polymerase sigma-70" evidence="9">
    <location>
        <begin position="501"/>
        <end position="514"/>
    </location>
</feature>
<dbReference type="PROSITE" id="PS00715">
    <property type="entry name" value="SIGMA70_1"/>
    <property type="match status" value="1"/>
</dbReference>